<dbReference type="EMBL" id="AP035789">
    <property type="protein sequence ID" value="BFO80390.1"/>
    <property type="molecule type" value="Genomic_DNA"/>
</dbReference>
<proteinExistence type="predicted"/>
<feature type="chain" id="PRO_5044225106" evidence="1">
    <location>
        <begin position="24"/>
        <end position="913"/>
    </location>
</feature>
<evidence type="ECO:0000256" key="1">
    <source>
        <dbReference type="SAM" id="SignalP"/>
    </source>
</evidence>
<organism evidence="2">
    <name type="scientific">Prevotella sp. GTC17262</name>
    <dbReference type="NCBI Taxonomy" id="3236797"/>
    <lineage>
        <taxon>Bacteria</taxon>
        <taxon>Pseudomonadati</taxon>
        <taxon>Bacteroidota</taxon>
        <taxon>Bacteroidia</taxon>
        <taxon>Bacteroidales</taxon>
        <taxon>Prevotellaceae</taxon>
        <taxon>Prevotella</taxon>
    </lineage>
</organism>
<accession>A0AB33JJS2</accession>
<gene>
    <name evidence="2" type="ORF">GTC17262_05810</name>
</gene>
<dbReference type="PROSITE" id="PS51257">
    <property type="entry name" value="PROKAR_LIPOPROTEIN"/>
    <property type="match status" value="1"/>
</dbReference>
<feature type="signal peptide" evidence="1">
    <location>
        <begin position="1"/>
        <end position="23"/>
    </location>
</feature>
<protein>
    <submittedName>
        <fullName evidence="2">Fimbrillin family protein</fullName>
    </submittedName>
</protein>
<sequence length="913" mass="97650">MKTTKFLLSLGILASLGMLASCADDDLANGGGKEEGDRGTAVTFTVSDAQDDAQNAMFAPVAGNTRAFGGEVTRVGFTNALSMQGLTPEDLTTQKLPVQGGDGSTCLIETTVAGVNPVKHTGAQTRANISTAITDKFSSIGYRGTTAAGISTTPWFHNKETNADGTLVEDIRWMWAQPYGRFYGISPQVTTAYSKLTVSDASYTSTPYVEFEVEQDVKKQKDLMTACSGVVQYATRFVAPETNLKFHHALTAVRFKVGSNLSWNNTINKVEIIGAKSKGKYTLPTDETGAGAGWSNQSDPQTFTLGGDGTVSVSTSAAVNQIIMGNTGDNYTFYMIPQSLSGVSVKIHFADGSTPISVNLSGTWKPGTTKTYALSQNTSTWQYQLTVGNPAAAAYTSTTAASYTVQSYRTDLATGTQQPVKWKVVGYQESTDGGTTFGTETTTKPAWLTALSLENGDGGTVAESGTATLTKDITDRLVAYNKVMQDATQKGSAGNYWNLSNSTGVATVQNTANSYLISAPGYYRIPLVYGNAIKGGADNPGSYKTSHTGTYILTNFKDHANHDITSPYINVQNSSDPATQASIVWTDQSGIVDGLSVTNAGANSFVNFHVPADKIKNGNAVIAVKNASGTVMWSWHLWFDHDDVLATTPVVNHQGHTYNFTKQTLGFAYRKWDGSTYDKARVTRVVVEQAVSNGGVKQRGYIDITQNPGNVKEISSALYQFGRKDAFPGTDTTPDGSFNKNGGDHMSIQNGIQHPGTFYTYGSSWYDNPPSGYSYYNLWSMENTITGFNDNAVVKTIYDPSPAGFKMPASNAFTGFTTTGNYSSTPSEFNISGDWDNGWNFKGTGTHTVYFPASGYRDSDVGSLGSVGSYGFYWSAVPGNSGYGCNLGFSQWSVGPQGNGDRSCGFSVRPVSE</sequence>
<evidence type="ECO:0000313" key="2">
    <source>
        <dbReference type="EMBL" id="BFO80390.1"/>
    </source>
</evidence>
<keyword evidence="1" id="KW-0732">Signal</keyword>
<name>A0AB33JJS2_9BACT</name>
<dbReference type="AlphaFoldDB" id="A0AB33JJS2"/>
<reference evidence="2" key="1">
    <citation type="submission" date="2024-07" db="EMBL/GenBank/DDBJ databases">
        <title>Complete genome sequence of Prevotella sp. YM-2024 GTC17262.</title>
        <authorList>
            <person name="Hayashi M."/>
            <person name="Muto Y."/>
            <person name="Tanaka K."/>
            <person name="Niwa H."/>
        </authorList>
    </citation>
    <scope>NUCLEOTIDE SEQUENCE</scope>
    <source>
        <strain evidence="2">GTC17262</strain>
    </source>
</reference>